<dbReference type="OrthoDB" id="9799053at2"/>
<dbReference type="EMBL" id="QGLE01000001">
    <property type="protein sequence ID" value="PWR25665.1"/>
    <property type="molecule type" value="Genomic_DNA"/>
</dbReference>
<organism evidence="2 3">
    <name type="scientific">Zavarzinia aquatilis</name>
    <dbReference type="NCBI Taxonomy" id="2211142"/>
    <lineage>
        <taxon>Bacteria</taxon>
        <taxon>Pseudomonadati</taxon>
        <taxon>Pseudomonadota</taxon>
        <taxon>Alphaproteobacteria</taxon>
        <taxon>Rhodospirillales</taxon>
        <taxon>Zavarziniaceae</taxon>
        <taxon>Zavarzinia</taxon>
    </lineage>
</organism>
<reference evidence="2 3" key="1">
    <citation type="submission" date="2018-05" db="EMBL/GenBank/DDBJ databases">
        <title>Zavarzinia sp. HR-AS.</title>
        <authorList>
            <person name="Lee Y."/>
            <person name="Jeon C.O."/>
        </authorList>
    </citation>
    <scope>NUCLEOTIDE SEQUENCE [LARGE SCALE GENOMIC DNA]</scope>
    <source>
        <strain evidence="2 3">HR-AS</strain>
    </source>
</reference>
<feature type="domain" description="(S)-ureidoglycine aminohydrolase cupin" evidence="1">
    <location>
        <begin position="39"/>
        <end position="110"/>
    </location>
</feature>
<dbReference type="Pfam" id="PF05899">
    <property type="entry name" value="Cupin_3"/>
    <property type="match status" value="1"/>
</dbReference>
<dbReference type="Proteomes" id="UP000245461">
    <property type="component" value="Unassembled WGS sequence"/>
</dbReference>
<name>A0A317EK97_9PROT</name>
<dbReference type="RefSeq" id="WP_109901872.1">
    <property type="nucleotide sequence ID" value="NZ_QGLE01000001.1"/>
</dbReference>
<dbReference type="Gene3D" id="2.60.120.10">
    <property type="entry name" value="Jelly Rolls"/>
    <property type="match status" value="1"/>
</dbReference>
<evidence type="ECO:0000313" key="2">
    <source>
        <dbReference type="EMBL" id="PWR25665.1"/>
    </source>
</evidence>
<protein>
    <recommendedName>
        <fullName evidence="1">(S)-ureidoglycine aminohydrolase cupin domain-containing protein</fullName>
    </recommendedName>
</protein>
<dbReference type="PANTHER" id="PTHR40943:SF1">
    <property type="entry name" value="CYTOPLASMIC PROTEIN"/>
    <property type="match status" value="1"/>
</dbReference>
<dbReference type="AlphaFoldDB" id="A0A317EK97"/>
<gene>
    <name evidence="2" type="ORF">DKG74_01500</name>
</gene>
<dbReference type="SUPFAM" id="SSF51182">
    <property type="entry name" value="RmlC-like cupins"/>
    <property type="match status" value="1"/>
</dbReference>
<dbReference type="InterPro" id="IPR011051">
    <property type="entry name" value="RmlC_Cupin_sf"/>
</dbReference>
<evidence type="ECO:0000259" key="1">
    <source>
        <dbReference type="Pfam" id="PF05899"/>
    </source>
</evidence>
<evidence type="ECO:0000313" key="3">
    <source>
        <dbReference type="Proteomes" id="UP000245461"/>
    </source>
</evidence>
<comment type="caution">
    <text evidence="2">The sequence shown here is derived from an EMBL/GenBank/DDBJ whole genome shotgun (WGS) entry which is preliminary data.</text>
</comment>
<dbReference type="InterPro" id="IPR008579">
    <property type="entry name" value="UGlyAH_Cupin_dom"/>
</dbReference>
<sequence length="116" mass="12440">MSAKIVKIGLCQGAGEAGAPSRILSGQPTTRLWNDYTDAGGRFFSGVWSSTEGSWAVDYSEEEVCVILEGRVRLTAEDGTAQDFGPGDSFAIPAGFKGTWTTIEPVKKLYVIYEPA</sequence>
<accession>A0A317EK97</accession>
<dbReference type="InterPro" id="IPR014710">
    <property type="entry name" value="RmlC-like_jellyroll"/>
</dbReference>
<dbReference type="CDD" id="cd02227">
    <property type="entry name" value="cupin_TM1112-like"/>
    <property type="match status" value="1"/>
</dbReference>
<proteinExistence type="predicted"/>
<dbReference type="PANTHER" id="PTHR40943">
    <property type="entry name" value="CYTOPLASMIC PROTEIN-RELATED"/>
    <property type="match status" value="1"/>
</dbReference>
<keyword evidence="3" id="KW-1185">Reference proteome</keyword>